<reference evidence="1 2" key="1">
    <citation type="journal article" date="2009" name="Environ. Microbiol.">
        <title>Genome sequence of Desulfobacterium autotrophicum HRM2, a marine sulfate reducer oxidizing organic carbon completely to carbon dioxide.</title>
        <authorList>
            <person name="Strittmatter A.W."/>
            <person name="Liesegang H."/>
            <person name="Rabus R."/>
            <person name="Decker I."/>
            <person name="Amann J."/>
            <person name="Andres S."/>
            <person name="Henne A."/>
            <person name="Fricke W.F."/>
            <person name="Martinez-Arias R."/>
            <person name="Bartels D."/>
            <person name="Goesmann A."/>
            <person name="Krause L."/>
            <person name="Puehler A."/>
            <person name="Klenk H.P."/>
            <person name="Richter M."/>
            <person name="Schuler M."/>
            <person name="Gloeckner F.O."/>
            <person name="Meyerdierks A."/>
            <person name="Gottschalk G."/>
            <person name="Amann R."/>
        </authorList>
    </citation>
    <scope>NUCLEOTIDE SEQUENCE [LARGE SCALE GENOMIC DNA]</scope>
    <source>
        <strain evidence="2">ATCC 43914 / DSM 3382 / HRM2</strain>
    </source>
</reference>
<sequence>MRKIFDPQLTFGQTPIEDIKIDMRSRDEIPKLLLGLKHIYCDKELRQAVFDILETVTPERVNSKNGHPGMDLWKILVMGTIRLNCNWDYDKLQEIANNHKTMRQMLGHGMMDDDKTYPLQTLKDNVSLLTPEVLDKINTLVVKEGHKLLVKKKTRR</sequence>
<dbReference type="KEGG" id="dat:HRM2_06560"/>
<dbReference type="STRING" id="177437.HRM2_06560"/>
<dbReference type="eggNOG" id="ENOG5032G5X">
    <property type="taxonomic scope" value="Bacteria"/>
</dbReference>
<dbReference type="EMBL" id="CP001087">
    <property type="protein sequence ID" value="ACN13770.1"/>
    <property type="molecule type" value="Genomic_DNA"/>
</dbReference>
<proteinExistence type="predicted"/>
<evidence type="ECO:0000313" key="1">
    <source>
        <dbReference type="EMBL" id="ACN13770.1"/>
    </source>
</evidence>
<dbReference type="Proteomes" id="UP000000442">
    <property type="component" value="Chromosome"/>
</dbReference>
<name>C0QIY0_DESAH</name>
<evidence type="ECO:0000313" key="2">
    <source>
        <dbReference type="Proteomes" id="UP000000442"/>
    </source>
</evidence>
<keyword evidence="2" id="KW-1185">Reference proteome</keyword>
<accession>C0QIY0</accession>
<dbReference type="HOGENOM" id="CLU_139655_0_0_7"/>
<dbReference type="AlphaFoldDB" id="C0QIY0"/>
<evidence type="ECO:0008006" key="3">
    <source>
        <dbReference type="Google" id="ProtNLM"/>
    </source>
</evidence>
<gene>
    <name evidence="1" type="ordered locus">HRM2_06560</name>
</gene>
<protein>
    <recommendedName>
        <fullName evidence="3">Transposase</fullName>
    </recommendedName>
</protein>
<organism evidence="1 2">
    <name type="scientific">Desulforapulum autotrophicum (strain ATCC 43914 / DSM 3382 / VKM B-1955 / HRM2)</name>
    <name type="common">Desulfobacterium autotrophicum</name>
    <dbReference type="NCBI Taxonomy" id="177437"/>
    <lineage>
        <taxon>Bacteria</taxon>
        <taxon>Pseudomonadati</taxon>
        <taxon>Thermodesulfobacteriota</taxon>
        <taxon>Desulfobacteria</taxon>
        <taxon>Desulfobacterales</taxon>
        <taxon>Desulfobacteraceae</taxon>
        <taxon>Desulforapulum</taxon>
    </lineage>
</organism>